<dbReference type="InterPro" id="IPR050834">
    <property type="entry name" value="Glycosyltransf_2"/>
</dbReference>
<dbReference type="Gene3D" id="3.90.550.10">
    <property type="entry name" value="Spore Coat Polysaccharide Biosynthesis Protein SpsA, Chain A"/>
    <property type="match status" value="1"/>
</dbReference>
<evidence type="ECO:0000313" key="3">
    <source>
        <dbReference type="Proteomes" id="UP000319449"/>
    </source>
</evidence>
<dbReference type="Pfam" id="PF00535">
    <property type="entry name" value="Glycos_transf_2"/>
    <property type="match status" value="1"/>
</dbReference>
<keyword evidence="3" id="KW-1185">Reference proteome</keyword>
<dbReference type="RefSeq" id="WP_170241853.1">
    <property type="nucleotide sequence ID" value="NZ_VLLN01000005.1"/>
</dbReference>
<dbReference type="SUPFAM" id="SSF53448">
    <property type="entry name" value="Nucleotide-diphospho-sugar transferases"/>
    <property type="match status" value="1"/>
</dbReference>
<evidence type="ECO:0000313" key="2">
    <source>
        <dbReference type="EMBL" id="TWJ26353.1"/>
    </source>
</evidence>
<organism evidence="2 3">
    <name type="scientific">Geobacter argillaceus</name>
    <dbReference type="NCBI Taxonomy" id="345631"/>
    <lineage>
        <taxon>Bacteria</taxon>
        <taxon>Pseudomonadati</taxon>
        <taxon>Thermodesulfobacteriota</taxon>
        <taxon>Desulfuromonadia</taxon>
        <taxon>Geobacterales</taxon>
        <taxon>Geobacteraceae</taxon>
        <taxon>Geobacter</taxon>
    </lineage>
</organism>
<dbReference type="CDD" id="cd00761">
    <property type="entry name" value="Glyco_tranf_GTA_type"/>
    <property type="match status" value="1"/>
</dbReference>
<dbReference type="AlphaFoldDB" id="A0A562W7U3"/>
<dbReference type="PANTHER" id="PTHR43685">
    <property type="entry name" value="GLYCOSYLTRANSFERASE"/>
    <property type="match status" value="1"/>
</dbReference>
<comment type="caution">
    <text evidence="2">The sequence shown here is derived from an EMBL/GenBank/DDBJ whole genome shotgun (WGS) entry which is preliminary data.</text>
</comment>
<protein>
    <submittedName>
        <fullName evidence="2">Glycosyl transferase family 2</fullName>
    </submittedName>
</protein>
<dbReference type="EMBL" id="VLLN01000005">
    <property type="protein sequence ID" value="TWJ26353.1"/>
    <property type="molecule type" value="Genomic_DNA"/>
</dbReference>
<proteinExistence type="predicted"/>
<name>A0A562W7U3_9BACT</name>
<gene>
    <name evidence="2" type="ORF">JN12_01059</name>
</gene>
<dbReference type="PANTHER" id="PTHR43685:SF2">
    <property type="entry name" value="GLYCOSYLTRANSFERASE 2-LIKE DOMAIN-CONTAINING PROTEIN"/>
    <property type="match status" value="1"/>
</dbReference>
<dbReference type="InterPro" id="IPR029044">
    <property type="entry name" value="Nucleotide-diphossugar_trans"/>
</dbReference>
<sequence>MISVVIPIYNRPDTLARALDSLVAQTNQNFEVLVCDDGSTEDVKSVALSYSDKLKLRYFWMKNSGGPAHPRNIGVANAEKEWISFLDSDDWWCPDRIETILPLLREDVDVLYHPLELRSKKTSWRKRTEGRFIIGNPLEDLMSQGNPIPNSAVVVRKSKLLKIGGLCEEKSMVAIEDFDAWLQLAHEDANFCFVDKRLGYYWVSDDSISVCSPNQIERQKTLFLRHQDKLCRMEKSAKWAVSYHEYVIGTIELNLGNPKAALAAFSKSNQLRFASQRWKRYFKMVAAFLLVVFQSLRIGKNSDC</sequence>
<reference evidence="2 3" key="1">
    <citation type="submission" date="2019-07" db="EMBL/GenBank/DDBJ databases">
        <title>Genomic Encyclopedia of Archaeal and Bacterial Type Strains, Phase II (KMG-II): from individual species to whole genera.</title>
        <authorList>
            <person name="Goeker M."/>
        </authorList>
    </citation>
    <scope>NUCLEOTIDE SEQUENCE [LARGE SCALE GENOMIC DNA]</scope>
    <source>
        <strain evidence="2 3">ATCC BAA-1139</strain>
    </source>
</reference>
<dbReference type="Proteomes" id="UP000319449">
    <property type="component" value="Unassembled WGS sequence"/>
</dbReference>
<feature type="domain" description="Glycosyltransferase 2-like" evidence="1">
    <location>
        <begin position="3"/>
        <end position="136"/>
    </location>
</feature>
<evidence type="ECO:0000259" key="1">
    <source>
        <dbReference type="Pfam" id="PF00535"/>
    </source>
</evidence>
<accession>A0A562W7U3</accession>
<dbReference type="GO" id="GO:0016740">
    <property type="term" value="F:transferase activity"/>
    <property type="evidence" value="ECO:0007669"/>
    <property type="project" value="UniProtKB-KW"/>
</dbReference>
<dbReference type="InterPro" id="IPR001173">
    <property type="entry name" value="Glyco_trans_2-like"/>
</dbReference>
<keyword evidence="2" id="KW-0808">Transferase</keyword>